<organism evidence="4 5">
    <name type="scientific">Ceratobasidium theobromae</name>
    <dbReference type="NCBI Taxonomy" id="1582974"/>
    <lineage>
        <taxon>Eukaryota</taxon>
        <taxon>Fungi</taxon>
        <taxon>Dikarya</taxon>
        <taxon>Basidiomycota</taxon>
        <taxon>Agaricomycotina</taxon>
        <taxon>Agaricomycetes</taxon>
        <taxon>Cantharellales</taxon>
        <taxon>Ceratobasidiaceae</taxon>
        <taxon>Ceratobasidium</taxon>
    </lineage>
</organism>
<evidence type="ECO:0000256" key="2">
    <source>
        <dbReference type="SAM" id="SignalP"/>
    </source>
</evidence>
<dbReference type="PANTHER" id="PTHR31836">
    <property type="match status" value="1"/>
</dbReference>
<dbReference type="Pfam" id="PF03330">
    <property type="entry name" value="DPBB_1"/>
    <property type="match status" value="1"/>
</dbReference>
<gene>
    <name evidence="4" type="ORF">CTheo_960</name>
</gene>
<keyword evidence="5" id="KW-1185">Reference proteome</keyword>
<name>A0A5N5QV49_9AGAM</name>
<dbReference type="Proteomes" id="UP000383932">
    <property type="component" value="Unassembled WGS sequence"/>
</dbReference>
<reference evidence="4 5" key="1">
    <citation type="journal article" date="2019" name="Fungal Biol. Biotechnol.">
        <title>Draft genome sequence of fastidious pathogen Ceratobasidium theobromae, which causes vascular-streak dieback in Theobroma cacao.</title>
        <authorList>
            <person name="Ali S.S."/>
            <person name="Asman A."/>
            <person name="Shao J."/>
            <person name="Firmansyah A.P."/>
            <person name="Susilo A.W."/>
            <person name="Rosmana A."/>
            <person name="McMahon P."/>
            <person name="Junaid M."/>
            <person name="Guest D."/>
            <person name="Kheng T.Y."/>
            <person name="Meinhardt L.W."/>
            <person name="Bailey B.A."/>
        </authorList>
    </citation>
    <scope>NUCLEOTIDE SEQUENCE [LARGE SCALE GENOMIC DNA]</scope>
    <source>
        <strain evidence="4 5">CT2</strain>
    </source>
</reference>
<dbReference type="PANTHER" id="PTHR31836:SF28">
    <property type="entry name" value="SRCR DOMAIN-CONTAINING PROTEIN-RELATED"/>
    <property type="match status" value="1"/>
</dbReference>
<keyword evidence="1 2" id="KW-0732">Signal</keyword>
<dbReference type="Gene3D" id="2.40.40.10">
    <property type="entry name" value="RlpA-like domain"/>
    <property type="match status" value="1"/>
</dbReference>
<comment type="caution">
    <text evidence="4">The sequence shown here is derived from an EMBL/GenBank/DDBJ whole genome shotgun (WGS) entry which is preliminary data.</text>
</comment>
<evidence type="ECO:0000256" key="1">
    <source>
        <dbReference type="ARBA" id="ARBA00022729"/>
    </source>
</evidence>
<dbReference type="EMBL" id="SSOP01000008">
    <property type="protein sequence ID" value="KAB5595499.1"/>
    <property type="molecule type" value="Genomic_DNA"/>
</dbReference>
<dbReference type="InterPro" id="IPR009009">
    <property type="entry name" value="RlpA-like_DPBB"/>
</dbReference>
<evidence type="ECO:0000259" key="3">
    <source>
        <dbReference type="Pfam" id="PF03330"/>
    </source>
</evidence>
<evidence type="ECO:0000313" key="4">
    <source>
        <dbReference type="EMBL" id="KAB5595499.1"/>
    </source>
</evidence>
<feature type="chain" id="PRO_5024427614" description="RlpA-like protein double-psi beta-barrel domain-containing protein" evidence="2">
    <location>
        <begin position="21"/>
        <end position="161"/>
    </location>
</feature>
<dbReference type="OrthoDB" id="623670at2759"/>
<dbReference type="AlphaFoldDB" id="A0A5N5QV49"/>
<proteinExistence type="predicted"/>
<protein>
    <recommendedName>
        <fullName evidence="3">RlpA-like protein double-psi beta-barrel domain-containing protein</fullName>
    </recommendedName>
</protein>
<sequence length="161" mass="16995">MRYFAEVALFAVSALVAVNAAPVASTFASASSFGSTSSAAAATPTYTLESAPTELVGRGTTTKSVDQTQHRGWATNYNTQTGRGACGWNNKNSEHVVAIGKPLWESTQDGNGTSNKCGKTATVRYKGKSVQVRVVDECPVCGYNDIDLSISAFTQLADKSW</sequence>
<feature type="domain" description="RlpA-like protein double-psi beta-barrel" evidence="3">
    <location>
        <begin position="118"/>
        <end position="158"/>
    </location>
</feature>
<dbReference type="CDD" id="cd22191">
    <property type="entry name" value="DPBB_RlpA_EXP_N-like"/>
    <property type="match status" value="1"/>
</dbReference>
<dbReference type="SUPFAM" id="SSF50685">
    <property type="entry name" value="Barwin-like endoglucanases"/>
    <property type="match status" value="1"/>
</dbReference>
<feature type="signal peptide" evidence="2">
    <location>
        <begin position="1"/>
        <end position="20"/>
    </location>
</feature>
<evidence type="ECO:0000313" key="5">
    <source>
        <dbReference type="Proteomes" id="UP000383932"/>
    </source>
</evidence>
<dbReference type="InterPro" id="IPR036908">
    <property type="entry name" value="RlpA-like_sf"/>
</dbReference>
<accession>A0A5N5QV49</accession>
<dbReference type="InterPro" id="IPR051477">
    <property type="entry name" value="Expansin_CellWall"/>
</dbReference>